<proteinExistence type="predicted"/>
<reference evidence="2" key="1">
    <citation type="journal article" date="2023" name="Mol. Phylogenet. Evol.">
        <title>Genome-scale phylogeny and comparative genomics of the fungal order Sordariales.</title>
        <authorList>
            <person name="Hensen N."/>
            <person name="Bonometti L."/>
            <person name="Westerberg I."/>
            <person name="Brannstrom I.O."/>
            <person name="Guillou S."/>
            <person name="Cros-Aarteil S."/>
            <person name="Calhoun S."/>
            <person name="Haridas S."/>
            <person name="Kuo A."/>
            <person name="Mondo S."/>
            <person name="Pangilinan J."/>
            <person name="Riley R."/>
            <person name="LaButti K."/>
            <person name="Andreopoulos B."/>
            <person name="Lipzen A."/>
            <person name="Chen C."/>
            <person name="Yan M."/>
            <person name="Daum C."/>
            <person name="Ng V."/>
            <person name="Clum A."/>
            <person name="Steindorff A."/>
            <person name="Ohm R.A."/>
            <person name="Martin F."/>
            <person name="Silar P."/>
            <person name="Natvig D.O."/>
            <person name="Lalanne C."/>
            <person name="Gautier V."/>
            <person name="Ament-Velasquez S.L."/>
            <person name="Kruys A."/>
            <person name="Hutchinson M.I."/>
            <person name="Powell A.J."/>
            <person name="Barry K."/>
            <person name="Miller A.N."/>
            <person name="Grigoriev I.V."/>
            <person name="Debuchy R."/>
            <person name="Gladieux P."/>
            <person name="Hiltunen Thoren M."/>
            <person name="Johannesson H."/>
        </authorList>
    </citation>
    <scope>NUCLEOTIDE SEQUENCE</scope>
    <source>
        <strain evidence="2">CBS 118394</strain>
    </source>
</reference>
<evidence type="ECO:0000313" key="2">
    <source>
        <dbReference type="EMBL" id="KAK3329152.1"/>
    </source>
</evidence>
<organism evidence="2 3">
    <name type="scientific">Apodospora peruviana</name>
    <dbReference type="NCBI Taxonomy" id="516989"/>
    <lineage>
        <taxon>Eukaryota</taxon>
        <taxon>Fungi</taxon>
        <taxon>Dikarya</taxon>
        <taxon>Ascomycota</taxon>
        <taxon>Pezizomycotina</taxon>
        <taxon>Sordariomycetes</taxon>
        <taxon>Sordariomycetidae</taxon>
        <taxon>Sordariales</taxon>
        <taxon>Lasiosphaeriaceae</taxon>
        <taxon>Apodospora</taxon>
    </lineage>
</organism>
<dbReference type="Proteomes" id="UP001283341">
    <property type="component" value="Unassembled WGS sequence"/>
</dbReference>
<feature type="region of interest" description="Disordered" evidence="1">
    <location>
        <begin position="320"/>
        <end position="355"/>
    </location>
</feature>
<evidence type="ECO:0000256" key="1">
    <source>
        <dbReference type="SAM" id="MobiDB-lite"/>
    </source>
</evidence>
<name>A0AAE0IQ75_9PEZI</name>
<dbReference type="EMBL" id="JAUEDM010000001">
    <property type="protein sequence ID" value="KAK3329152.1"/>
    <property type="molecule type" value="Genomic_DNA"/>
</dbReference>
<keyword evidence="3" id="KW-1185">Reference proteome</keyword>
<reference evidence="2" key="2">
    <citation type="submission" date="2023-06" db="EMBL/GenBank/DDBJ databases">
        <authorList>
            <consortium name="Lawrence Berkeley National Laboratory"/>
            <person name="Haridas S."/>
            <person name="Hensen N."/>
            <person name="Bonometti L."/>
            <person name="Westerberg I."/>
            <person name="Brannstrom I.O."/>
            <person name="Guillou S."/>
            <person name="Cros-Aarteil S."/>
            <person name="Calhoun S."/>
            <person name="Kuo A."/>
            <person name="Mondo S."/>
            <person name="Pangilinan J."/>
            <person name="Riley R."/>
            <person name="Labutti K."/>
            <person name="Andreopoulos B."/>
            <person name="Lipzen A."/>
            <person name="Chen C."/>
            <person name="Yanf M."/>
            <person name="Daum C."/>
            <person name="Ng V."/>
            <person name="Clum A."/>
            <person name="Steindorff A."/>
            <person name="Ohm R."/>
            <person name="Martin F."/>
            <person name="Silar P."/>
            <person name="Natvig D."/>
            <person name="Lalanne C."/>
            <person name="Gautier V."/>
            <person name="Ament-Velasquez S.L."/>
            <person name="Kruys A."/>
            <person name="Hutchinson M.I."/>
            <person name="Powell A.J."/>
            <person name="Barry K."/>
            <person name="Miller A.N."/>
            <person name="Grigoriev I.V."/>
            <person name="Debuchy R."/>
            <person name="Gladieux P."/>
            <person name="Thoren M.H."/>
            <person name="Johannesson H."/>
        </authorList>
    </citation>
    <scope>NUCLEOTIDE SEQUENCE</scope>
    <source>
        <strain evidence="2">CBS 118394</strain>
    </source>
</reference>
<comment type="caution">
    <text evidence="2">The sequence shown here is derived from an EMBL/GenBank/DDBJ whole genome shotgun (WGS) entry which is preliminary data.</text>
</comment>
<evidence type="ECO:0000313" key="3">
    <source>
        <dbReference type="Proteomes" id="UP001283341"/>
    </source>
</evidence>
<protein>
    <recommendedName>
        <fullName evidence="4">BTB domain-containing protein</fullName>
    </recommendedName>
</protein>
<dbReference type="AlphaFoldDB" id="A0AAE0IQ75"/>
<sequence length="401" mass="43738">MSDLLQTVVVASPFANMTGLYEVDPDADVVLTIPAFDGASFAPAYKTLETPNGSVNGINNKPTAASVSHPGLRIKVSSKHLSFASRAFKSKLQVGGSRKTITQSDGRVHISVAAGFDPRAVTTVMNAIHGRGSKVPRAVDLETLAKIALFVDKFQLFDALEVYADRWISNLLKDHLDAMASESSQRDLVFWIFVSYVFRRPEVFKSATKAVAINTSGPIQNSGLPIREKIIKHIDLQRQELVSRALDILHSTLDNLRDGKAACDKYYCDSFLLGELIKTLHNNSSQPVWPRPSKPFTGVGFAAIVKSVYVTSIQLDRVRGGGPSKTANGATVAPNRKRKSPVQAPITPDSSPEPVLRTNGITFENHECNARKLVLNLNAIEALEVSVVGLDLLNDRGYQQY</sequence>
<evidence type="ECO:0008006" key="4">
    <source>
        <dbReference type="Google" id="ProtNLM"/>
    </source>
</evidence>
<gene>
    <name evidence="2" type="ORF">B0H66DRAFT_14848</name>
</gene>
<accession>A0AAE0IQ75</accession>